<dbReference type="GO" id="GO:0016301">
    <property type="term" value="F:kinase activity"/>
    <property type="evidence" value="ECO:0007669"/>
    <property type="project" value="UniProtKB-KW"/>
</dbReference>
<keyword evidence="1" id="KW-0808">Transferase</keyword>
<dbReference type="RefSeq" id="WP_142712559.1">
    <property type="nucleotide sequence ID" value="NZ_FXTH01000001.1"/>
</dbReference>
<organism evidence="1 2">
    <name type="scientific">Fodinibius sediminis</name>
    <dbReference type="NCBI Taxonomy" id="1214077"/>
    <lineage>
        <taxon>Bacteria</taxon>
        <taxon>Pseudomonadati</taxon>
        <taxon>Balneolota</taxon>
        <taxon>Balneolia</taxon>
        <taxon>Balneolales</taxon>
        <taxon>Balneolaceae</taxon>
        <taxon>Fodinibius</taxon>
    </lineage>
</organism>
<keyword evidence="2" id="KW-1185">Reference proteome</keyword>
<dbReference type="InterPro" id="IPR043129">
    <property type="entry name" value="ATPase_NBD"/>
</dbReference>
<sequence length="255" mass="27707">MKVLGIDIRHSGLKGCVVDTAEGKMLSDCISTPPLEETIPHKVLAQLHQVVNKEFQWEGPVGCAFPAPVHRGIVLSTKRIHESWVDANTEQLFSEITDNPVSVINDTDATGLAEMQFGAGQHQEGLTIVLTINSGMGSSLFFNGQLIPNTELGFIEIQGTTAAEHATNTVRKKDVLRQESWTSRLQIVLDNFEKIFHPRLFILCGQLSSPPPKVFPFIKINTPLKAASFPGEAKIVGAAMAAARGSSRPAYPPNT</sequence>
<evidence type="ECO:0000313" key="1">
    <source>
        <dbReference type="EMBL" id="SMO33271.1"/>
    </source>
</evidence>
<reference evidence="1 2" key="1">
    <citation type="submission" date="2017-05" db="EMBL/GenBank/DDBJ databases">
        <authorList>
            <person name="Varghese N."/>
            <person name="Submissions S."/>
        </authorList>
    </citation>
    <scope>NUCLEOTIDE SEQUENCE [LARGE SCALE GENOMIC DNA]</scope>
    <source>
        <strain evidence="1 2">DSM 21194</strain>
    </source>
</reference>
<dbReference type="PANTHER" id="PTHR18964">
    <property type="entry name" value="ROK (REPRESSOR, ORF, KINASE) FAMILY"/>
    <property type="match status" value="1"/>
</dbReference>
<evidence type="ECO:0000313" key="2">
    <source>
        <dbReference type="Proteomes" id="UP000317593"/>
    </source>
</evidence>
<dbReference type="Pfam" id="PF00480">
    <property type="entry name" value="ROK"/>
    <property type="match status" value="1"/>
</dbReference>
<dbReference type="Proteomes" id="UP000317593">
    <property type="component" value="Unassembled WGS sequence"/>
</dbReference>
<dbReference type="SUPFAM" id="SSF53067">
    <property type="entry name" value="Actin-like ATPase domain"/>
    <property type="match status" value="1"/>
</dbReference>
<protein>
    <submittedName>
        <fullName evidence="1">Polyphosphate glucokinase</fullName>
    </submittedName>
</protein>
<proteinExistence type="predicted"/>
<dbReference type="PANTHER" id="PTHR18964:SF146">
    <property type="entry name" value="POLYPHOSPHATE GLUCOKINASE"/>
    <property type="match status" value="1"/>
</dbReference>
<dbReference type="OrthoDB" id="9810372at2"/>
<name>A0A521AEQ3_9BACT</name>
<dbReference type="EMBL" id="FXTH01000001">
    <property type="protein sequence ID" value="SMO33271.1"/>
    <property type="molecule type" value="Genomic_DNA"/>
</dbReference>
<dbReference type="AlphaFoldDB" id="A0A521AEQ3"/>
<keyword evidence="1" id="KW-0418">Kinase</keyword>
<accession>A0A521AEQ3</accession>
<dbReference type="Gene3D" id="3.30.420.40">
    <property type="match status" value="2"/>
</dbReference>
<gene>
    <name evidence="1" type="ORF">SAMN06265218_10170</name>
</gene>
<dbReference type="InterPro" id="IPR000600">
    <property type="entry name" value="ROK"/>
</dbReference>